<evidence type="ECO:0000313" key="1">
    <source>
        <dbReference type="EMBL" id="KIN08198.1"/>
    </source>
</evidence>
<dbReference type="InParanoid" id="A0A0C3E1M2"/>
<dbReference type="InterPro" id="IPR038883">
    <property type="entry name" value="AN11006-like"/>
</dbReference>
<dbReference type="EMBL" id="KN832870">
    <property type="protein sequence ID" value="KIN08198.1"/>
    <property type="molecule type" value="Genomic_DNA"/>
</dbReference>
<dbReference type="PANTHER" id="PTHR42085:SF1">
    <property type="entry name" value="F-BOX DOMAIN-CONTAINING PROTEIN"/>
    <property type="match status" value="1"/>
</dbReference>
<reference evidence="2" key="2">
    <citation type="submission" date="2015-01" db="EMBL/GenBank/DDBJ databases">
        <title>Evolutionary Origins and Diversification of the Mycorrhizal Mutualists.</title>
        <authorList>
            <consortium name="DOE Joint Genome Institute"/>
            <consortium name="Mycorrhizal Genomics Consortium"/>
            <person name="Kohler A."/>
            <person name="Kuo A."/>
            <person name="Nagy L.G."/>
            <person name="Floudas D."/>
            <person name="Copeland A."/>
            <person name="Barry K.W."/>
            <person name="Cichocki N."/>
            <person name="Veneault-Fourrey C."/>
            <person name="LaButti K."/>
            <person name="Lindquist E.A."/>
            <person name="Lipzen A."/>
            <person name="Lundell T."/>
            <person name="Morin E."/>
            <person name="Murat C."/>
            <person name="Riley R."/>
            <person name="Ohm R."/>
            <person name="Sun H."/>
            <person name="Tunlid A."/>
            <person name="Henrissat B."/>
            <person name="Grigoriev I.V."/>
            <person name="Hibbett D.S."/>
            <person name="Martin F."/>
        </authorList>
    </citation>
    <scope>NUCLEOTIDE SEQUENCE [LARGE SCALE GENOMIC DNA]</scope>
    <source>
        <strain evidence="2">Zn</strain>
    </source>
</reference>
<dbReference type="HOGENOM" id="CLU_1042422_0_0_1"/>
<dbReference type="PANTHER" id="PTHR42085">
    <property type="entry name" value="F-BOX DOMAIN-CONTAINING PROTEIN"/>
    <property type="match status" value="1"/>
</dbReference>
<dbReference type="Proteomes" id="UP000054321">
    <property type="component" value="Unassembled WGS sequence"/>
</dbReference>
<dbReference type="OrthoDB" id="288942at2759"/>
<reference evidence="1 2" key="1">
    <citation type="submission" date="2014-04" db="EMBL/GenBank/DDBJ databases">
        <authorList>
            <consortium name="DOE Joint Genome Institute"/>
            <person name="Kuo A."/>
            <person name="Martino E."/>
            <person name="Perotto S."/>
            <person name="Kohler A."/>
            <person name="Nagy L.G."/>
            <person name="Floudas D."/>
            <person name="Copeland A."/>
            <person name="Barry K.W."/>
            <person name="Cichocki N."/>
            <person name="Veneault-Fourrey C."/>
            <person name="LaButti K."/>
            <person name="Lindquist E.A."/>
            <person name="Lipzen A."/>
            <person name="Lundell T."/>
            <person name="Morin E."/>
            <person name="Murat C."/>
            <person name="Sun H."/>
            <person name="Tunlid A."/>
            <person name="Henrissat B."/>
            <person name="Grigoriev I.V."/>
            <person name="Hibbett D.S."/>
            <person name="Martin F."/>
            <person name="Nordberg H.P."/>
            <person name="Cantor M.N."/>
            <person name="Hua S.X."/>
        </authorList>
    </citation>
    <scope>NUCLEOTIDE SEQUENCE [LARGE SCALE GENOMIC DNA]</scope>
    <source>
        <strain evidence="1 2">Zn</strain>
    </source>
</reference>
<protein>
    <submittedName>
        <fullName evidence="1">Uncharacterized protein</fullName>
    </submittedName>
</protein>
<organism evidence="1 2">
    <name type="scientific">Oidiodendron maius (strain Zn)</name>
    <dbReference type="NCBI Taxonomy" id="913774"/>
    <lineage>
        <taxon>Eukaryota</taxon>
        <taxon>Fungi</taxon>
        <taxon>Dikarya</taxon>
        <taxon>Ascomycota</taxon>
        <taxon>Pezizomycotina</taxon>
        <taxon>Leotiomycetes</taxon>
        <taxon>Leotiomycetes incertae sedis</taxon>
        <taxon>Myxotrichaceae</taxon>
        <taxon>Oidiodendron</taxon>
    </lineage>
</organism>
<dbReference type="AlphaFoldDB" id="A0A0C3E1M2"/>
<sequence>MPRAKKFKGPLVSPLAIKFNAMDNYQPCSPLLNLCPEIRNLIYHMILSPDEPLTLENHSPFRVDYKLSLSLLSTCRQIYLEAHQYPIYNTMHIDAIFPCRRRLSVKAPSFSRHAFYRLTDWQKSTVGEIHLVIELCDPCFERGLFLKVLLSRTGMAAHLCKLHLLIMPENEHRYWPKCQRANYWTSRNTLHEAWDLKNFLQLKEITMEFAIGTRYNGIMNLTTVFAQARSWCFHVGGNRVLNLDSHQPVSGGFVPSTYMSALILRWL</sequence>
<proteinExistence type="predicted"/>
<name>A0A0C3E1M2_OIDMZ</name>
<evidence type="ECO:0000313" key="2">
    <source>
        <dbReference type="Proteomes" id="UP000054321"/>
    </source>
</evidence>
<accession>A0A0C3E1M2</accession>
<gene>
    <name evidence="1" type="ORF">OIDMADRAFT_48074</name>
</gene>
<keyword evidence="2" id="KW-1185">Reference proteome</keyword>